<feature type="domain" description="SAM-dependent methyltransferase Erg6/SMT-type" evidence="8">
    <location>
        <begin position="363"/>
        <end position="655"/>
    </location>
</feature>
<dbReference type="PANTHER" id="PTHR44068">
    <property type="entry name" value="ZGC:194242"/>
    <property type="match status" value="1"/>
</dbReference>
<accession>A0A0G4IXS0</accession>
<feature type="transmembrane region" description="Helical" evidence="7">
    <location>
        <begin position="6"/>
        <end position="29"/>
    </location>
</feature>
<protein>
    <recommendedName>
        <fullName evidence="6">Methyltransferase</fullName>
        <ecNumber evidence="6">2.1.1.-</ecNumber>
    </recommendedName>
</protein>
<feature type="domain" description="SAM-dependent methyltransferase Erg6/SMT-type" evidence="8">
    <location>
        <begin position="100"/>
        <end position="344"/>
    </location>
</feature>
<dbReference type="PROSITE" id="PS51685">
    <property type="entry name" value="SAM_MT_ERG6_SMT"/>
    <property type="match status" value="2"/>
</dbReference>
<keyword evidence="2 5" id="KW-0808">Transferase</keyword>
<keyword evidence="3 5" id="KW-0949">S-adenosyl-L-methionine</keyword>
<dbReference type="GO" id="GO:0016126">
    <property type="term" value="P:sterol biosynthetic process"/>
    <property type="evidence" value="ECO:0007669"/>
    <property type="project" value="TreeGrafter"/>
</dbReference>
<dbReference type="Pfam" id="PF08498">
    <property type="entry name" value="Sterol_MT_C"/>
    <property type="match status" value="1"/>
</dbReference>
<keyword evidence="7" id="KW-1133">Transmembrane helix</keyword>
<dbReference type="EC" id="2.1.1.-" evidence="6"/>
<evidence type="ECO:0000256" key="2">
    <source>
        <dbReference type="ARBA" id="ARBA00022679"/>
    </source>
</evidence>
<dbReference type="GO" id="GO:0005783">
    <property type="term" value="C:endoplasmic reticulum"/>
    <property type="evidence" value="ECO:0007669"/>
    <property type="project" value="TreeGrafter"/>
</dbReference>
<evidence type="ECO:0000313" key="9">
    <source>
        <dbReference type="EMBL" id="CEO99866.1"/>
    </source>
</evidence>
<reference evidence="9 10" key="1">
    <citation type="submission" date="2015-02" db="EMBL/GenBank/DDBJ databases">
        <authorList>
            <person name="Chooi Y.-H."/>
        </authorList>
    </citation>
    <scope>NUCLEOTIDE SEQUENCE [LARGE SCALE GENOMIC DNA]</scope>
    <source>
        <strain evidence="9">E3</strain>
    </source>
</reference>
<dbReference type="GO" id="GO:0032259">
    <property type="term" value="P:methylation"/>
    <property type="evidence" value="ECO:0007669"/>
    <property type="project" value="UniProtKB-KW"/>
</dbReference>
<evidence type="ECO:0000256" key="3">
    <source>
        <dbReference type="ARBA" id="ARBA00022691"/>
    </source>
</evidence>
<dbReference type="InterPro" id="IPR013705">
    <property type="entry name" value="Sterol_MeTrfase_C"/>
</dbReference>
<comment type="similarity">
    <text evidence="4 5 6">Belongs to the class I-like SAM-binding methyltransferase superfamily. Erg6/SMT family.</text>
</comment>
<dbReference type="PANTHER" id="PTHR44068:SF1">
    <property type="entry name" value="HYPOTHETICAL LOC100005854"/>
    <property type="match status" value="1"/>
</dbReference>
<dbReference type="Pfam" id="PF08241">
    <property type="entry name" value="Methyltransf_11"/>
    <property type="match status" value="2"/>
</dbReference>
<evidence type="ECO:0000256" key="6">
    <source>
        <dbReference type="RuleBase" id="RU362025"/>
    </source>
</evidence>
<dbReference type="EMBL" id="CDSF01000094">
    <property type="protein sequence ID" value="CEO99866.1"/>
    <property type="molecule type" value="Genomic_DNA"/>
</dbReference>
<organism evidence="9 10">
    <name type="scientific">Plasmodiophora brassicae</name>
    <name type="common">Clubroot disease agent</name>
    <dbReference type="NCBI Taxonomy" id="37360"/>
    <lineage>
        <taxon>Eukaryota</taxon>
        <taxon>Sar</taxon>
        <taxon>Rhizaria</taxon>
        <taxon>Endomyxa</taxon>
        <taxon>Phytomyxea</taxon>
        <taxon>Plasmodiophorida</taxon>
        <taxon>Plasmodiophoridae</taxon>
        <taxon>Plasmodiophora</taxon>
    </lineage>
</organism>
<proteinExistence type="inferred from homology"/>
<name>A0A0G4IXS0_PLABS</name>
<evidence type="ECO:0000256" key="5">
    <source>
        <dbReference type="PROSITE-ProRule" id="PRU01022"/>
    </source>
</evidence>
<evidence type="ECO:0000313" key="10">
    <source>
        <dbReference type="Proteomes" id="UP000039324"/>
    </source>
</evidence>
<evidence type="ECO:0000256" key="1">
    <source>
        <dbReference type="ARBA" id="ARBA00022603"/>
    </source>
</evidence>
<keyword evidence="7" id="KW-0812">Transmembrane</keyword>
<gene>
    <name evidence="9" type="ORF">PBRA_007600</name>
</gene>
<dbReference type="CDD" id="cd02440">
    <property type="entry name" value="AdoMet_MTases"/>
    <property type="match status" value="2"/>
</dbReference>
<evidence type="ECO:0000259" key="8">
    <source>
        <dbReference type="PROSITE" id="PS51685"/>
    </source>
</evidence>
<dbReference type="Proteomes" id="UP000039324">
    <property type="component" value="Unassembled WGS sequence"/>
</dbReference>
<evidence type="ECO:0000256" key="4">
    <source>
        <dbReference type="ARBA" id="ARBA00038188"/>
    </source>
</evidence>
<evidence type="ECO:0000256" key="7">
    <source>
        <dbReference type="SAM" id="Phobius"/>
    </source>
</evidence>
<dbReference type="OrthoDB" id="4310724at2759"/>
<dbReference type="STRING" id="37360.A0A0G4IXS0"/>
<dbReference type="Gene3D" id="3.40.50.150">
    <property type="entry name" value="Vaccinia Virus protein VP39"/>
    <property type="match status" value="2"/>
</dbReference>
<keyword evidence="7" id="KW-0472">Membrane</keyword>
<sequence>MMLADIVPTAAQWSIATGAVLILVALWMIRRTKPSWGRFSAPTTGASLLSSKDMVIDRNGVTSSVDKYEDLFEGARTGQISNEDSIDARKAEYDTMVQAFYNLVTDFYEWGWGQSFHFAPRFATETFEESIRRSEHYIAYRLGLTPTSKAVDVGCGIGGPMRHMHEFCGADITGVTISQYQVNIGNKYNKALGLADKCRLVQGDFQKLAEQFPANTFDAAFAIESTVHSPDRRVAFKNVNAILKPGGLFALYEWVILDRFDKADANQVRIKEGIEAGNGIPTLTDIKHVFDCLDEAGFDVVESFDANSKLFDSNQIPWFDGLNGKMTLKGFRMTRVGRWCTKISNEDSIDTRKAEYDTMVQAFYNLVTDFYEWGWGQSFHFAPRFATETFEESIRRSEHYMAYRLGLTPTSKAVDVGCGIGGPMRHMHEFCGADITGVTISQYQVNIGNKYNKALGLADKCRLVQGDFQKLAEQFPANTFDAAFAIESTVHSPDRRVTFKNVNAILKPGGLFALYEWVMLDGFDKTDTNQVRIKEGIEAGNGIPTLTDIKYVFDCLNEAGFDIVESFDANSKQFASNQVPWFDGLNGKMTLKGFRMTRVGRWCTKVFVTALESLGIAPSGSSRVAAFLNSTADDLVDGGKMQIFTPSYFVLARKR</sequence>
<keyword evidence="10" id="KW-1185">Reference proteome</keyword>
<keyword evidence="1 5" id="KW-0489">Methyltransferase</keyword>
<dbReference type="InterPro" id="IPR030384">
    <property type="entry name" value="MeTrfase_SMT"/>
</dbReference>
<dbReference type="InterPro" id="IPR029063">
    <property type="entry name" value="SAM-dependent_MTases_sf"/>
</dbReference>
<dbReference type="AlphaFoldDB" id="A0A0G4IXS0"/>
<dbReference type="InterPro" id="IPR050447">
    <property type="entry name" value="Erg6_SMT_methyltransf"/>
</dbReference>
<dbReference type="SUPFAM" id="SSF53335">
    <property type="entry name" value="S-adenosyl-L-methionine-dependent methyltransferases"/>
    <property type="match status" value="2"/>
</dbReference>
<dbReference type="InterPro" id="IPR013216">
    <property type="entry name" value="Methyltransf_11"/>
</dbReference>
<dbReference type="GO" id="GO:0003838">
    <property type="term" value="F:sterol 24-C-methyltransferase activity"/>
    <property type="evidence" value="ECO:0007669"/>
    <property type="project" value="TreeGrafter"/>
</dbReference>